<feature type="transmembrane region" description="Helical" evidence="2">
    <location>
        <begin position="104"/>
        <end position="124"/>
    </location>
</feature>
<dbReference type="RefSeq" id="WP_151844103.1">
    <property type="nucleotide sequence ID" value="NZ_WBZJ01000001.1"/>
</dbReference>
<dbReference type="EMBL" id="WBZJ01000001">
    <property type="protein sequence ID" value="KAB3523393.1"/>
    <property type="molecule type" value="Genomic_DNA"/>
</dbReference>
<protein>
    <recommendedName>
        <fullName evidence="5">Cell wall hydrolase</fullName>
    </recommendedName>
</protein>
<reference evidence="3 4" key="1">
    <citation type="submission" date="2019-10" db="EMBL/GenBank/DDBJ databases">
        <title>Corynebacterium sp novel species isolated from the respiratory tract of Marmot.</title>
        <authorList>
            <person name="Zhang G."/>
        </authorList>
    </citation>
    <scope>NUCLEOTIDE SEQUENCE [LARGE SCALE GENOMIC DNA]</scope>
    <source>
        <strain evidence="3 4">336</strain>
    </source>
</reference>
<sequence length="152" mass="16716">MTTSFTQQVERRTDRSAARRAIPGSIARLDLDMRVQQKPMWDEHQASLESNTAGAGRAVAPSRSLVSRRRRIAATPHTVFEYSHRHSLIQRVMRRADMVARSRGGVAVSLGAIVLALGLSPVFWSEEPAQPQPAPVVEHVSIDSNAGDISPR</sequence>
<name>A0ABQ6VGE7_9CORY</name>
<evidence type="ECO:0000256" key="1">
    <source>
        <dbReference type="SAM" id="MobiDB-lite"/>
    </source>
</evidence>
<evidence type="ECO:0008006" key="5">
    <source>
        <dbReference type="Google" id="ProtNLM"/>
    </source>
</evidence>
<keyword evidence="4" id="KW-1185">Reference proteome</keyword>
<comment type="caution">
    <text evidence="3">The sequence shown here is derived from an EMBL/GenBank/DDBJ whole genome shotgun (WGS) entry which is preliminary data.</text>
</comment>
<evidence type="ECO:0000313" key="3">
    <source>
        <dbReference type="EMBL" id="KAB3523393.1"/>
    </source>
</evidence>
<evidence type="ECO:0000313" key="4">
    <source>
        <dbReference type="Proteomes" id="UP000436181"/>
    </source>
</evidence>
<dbReference type="Proteomes" id="UP000436181">
    <property type="component" value="Unassembled WGS sequence"/>
</dbReference>
<gene>
    <name evidence="3" type="ORF">F8377_04465</name>
</gene>
<feature type="region of interest" description="Disordered" evidence="1">
    <location>
        <begin position="133"/>
        <end position="152"/>
    </location>
</feature>
<proteinExistence type="predicted"/>
<organism evidence="3 4">
    <name type="scientific">Corynebacterium zhongnanshanii</name>
    <dbReference type="NCBI Taxonomy" id="2768834"/>
    <lineage>
        <taxon>Bacteria</taxon>
        <taxon>Bacillati</taxon>
        <taxon>Actinomycetota</taxon>
        <taxon>Actinomycetes</taxon>
        <taxon>Mycobacteriales</taxon>
        <taxon>Corynebacteriaceae</taxon>
        <taxon>Corynebacterium</taxon>
    </lineage>
</organism>
<keyword evidence="2" id="KW-0472">Membrane</keyword>
<keyword evidence="2" id="KW-0812">Transmembrane</keyword>
<evidence type="ECO:0000256" key="2">
    <source>
        <dbReference type="SAM" id="Phobius"/>
    </source>
</evidence>
<keyword evidence="2" id="KW-1133">Transmembrane helix</keyword>
<accession>A0ABQ6VGE7</accession>